<organism evidence="2">
    <name type="scientific">Oikopleura dioica</name>
    <name type="common">Tunicate</name>
    <dbReference type="NCBI Taxonomy" id="34765"/>
    <lineage>
        <taxon>Eukaryota</taxon>
        <taxon>Metazoa</taxon>
        <taxon>Chordata</taxon>
        <taxon>Tunicata</taxon>
        <taxon>Appendicularia</taxon>
        <taxon>Copelata</taxon>
        <taxon>Oikopleuridae</taxon>
        <taxon>Oikopleura</taxon>
    </lineage>
</organism>
<dbReference type="OrthoDB" id="427711at2759"/>
<dbReference type="Gene3D" id="6.10.250.1490">
    <property type="match status" value="1"/>
</dbReference>
<dbReference type="PROSITE" id="PS50172">
    <property type="entry name" value="BRCT"/>
    <property type="match status" value="1"/>
</dbReference>
<protein>
    <recommendedName>
        <fullName evidence="1">BRCT domain-containing protein</fullName>
    </recommendedName>
</protein>
<keyword evidence="3" id="KW-1185">Reference proteome</keyword>
<dbReference type="GO" id="GO:0005634">
    <property type="term" value="C:nucleus"/>
    <property type="evidence" value="ECO:0007669"/>
    <property type="project" value="TreeGrafter"/>
</dbReference>
<name>E4Y149_OIKDI</name>
<evidence type="ECO:0000313" key="3">
    <source>
        <dbReference type="Proteomes" id="UP000001307"/>
    </source>
</evidence>
<dbReference type="GO" id="GO:0070987">
    <property type="term" value="P:error-free translesion synthesis"/>
    <property type="evidence" value="ECO:0007669"/>
    <property type="project" value="TreeGrafter"/>
</dbReference>
<feature type="domain" description="BRCT" evidence="1">
    <location>
        <begin position="39"/>
        <end position="126"/>
    </location>
</feature>
<dbReference type="SUPFAM" id="SSF52113">
    <property type="entry name" value="BRCT domain"/>
    <property type="match status" value="1"/>
</dbReference>
<dbReference type="SMART" id="SM00292">
    <property type="entry name" value="BRCT"/>
    <property type="match status" value="1"/>
</dbReference>
<dbReference type="AlphaFoldDB" id="E4Y149"/>
<dbReference type="GO" id="GO:0003887">
    <property type="term" value="F:DNA-directed DNA polymerase activity"/>
    <property type="evidence" value="ECO:0007669"/>
    <property type="project" value="TreeGrafter"/>
</dbReference>
<dbReference type="Proteomes" id="UP000001307">
    <property type="component" value="Unassembled WGS sequence"/>
</dbReference>
<evidence type="ECO:0000259" key="1">
    <source>
        <dbReference type="PROSITE" id="PS50172"/>
    </source>
</evidence>
<dbReference type="GO" id="GO:0017125">
    <property type="term" value="F:deoxycytidyl transferase activity"/>
    <property type="evidence" value="ECO:0007669"/>
    <property type="project" value="TreeGrafter"/>
</dbReference>
<dbReference type="PANTHER" id="PTHR45990:SF1">
    <property type="entry name" value="DNA REPAIR PROTEIN REV1"/>
    <property type="match status" value="1"/>
</dbReference>
<reference evidence="2" key="1">
    <citation type="journal article" date="2010" name="Science">
        <title>Plasticity of animal genome architecture unmasked by rapid evolution of a pelagic tunicate.</title>
        <authorList>
            <person name="Denoeud F."/>
            <person name="Henriet S."/>
            <person name="Mungpakdee S."/>
            <person name="Aury J.M."/>
            <person name="Da Silva C."/>
            <person name="Brinkmann H."/>
            <person name="Mikhaleva J."/>
            <person name="Olsen L.C."/>
            <person name="Jubin C."/>
            <person name="Canestro C."/>
            <person name="Bouquet J.M."/>
            <person name="Danks G."/>
            <person name="Poulain J."/>
            <person name="Campsteijn C."/>
            <person name="Adamski M."/>
            <person name="Cross I."/>
            <person name="Yadetie F."/>
            <person name="Muffato M."/>
            <person name="Louis A."/>
            <person name="Butcher S."/>
            <person name="Tsagkogeorga G."/>
            <person name="Konrad A."/>
            <person name="Singh S."/>
            <person name="Jensen M.F."/>
            <person name="Cong E.H."/>
            <person name="Eikeseth-Otteraa H."/>
            <person name="Noel B."/>
            <person name="Anthouard V."/>
            <person name="Porcel B.M."/>
            <person name="Kachouri-Lafond R."/>
            <person name="Nishino A."/>
            <person name="Ugolini M."/>
            <person name="Chourrout P."/>
            <person name="Nishida H."/>
            <person name="Aasland R."/>
            <person name="Huzurbazar S."/>
            <person name="Westhof E."/>
            <person name="Delsuc F."/>
            <person name="Lehrach H."/>
            <person name="Reinhardt R."/>
            <person name="Weissenbach J."/>
            <person name="Roy S.W."/>
            <person name="Artiguenave F."/>
            <person name="Postlethwait J.H."/>
            <person name="Manak J.R."/>
            <person name="Thompson E.M."/>
            <person name="Jaillon O."/>
            <person name="Du Pasquier L."/>
            <person name="Boudinot P."/>
            <person name="Liberles D.A."/>
            <person name="Volff J.N."/>
            <person name="Philippe H."/>
            <person name="Lenhard B."/>
            <person name="Roest Crollius H."/>
            <person name="Wincker P."/>
            <person name="Chourrout D."/>
        </authorList>
    </citation>
    <scope>NUCLEOTIDE SEQUENCE [LARGE SCALE GENOMIC DNA]</scope>
</reference>
<evidence type="ECO:0000313" key="2">
    <source>
        <dbReference type="EMBL" id="CBY15596.1"/>
    </source>
</evidence>
<dbReference type="InParanoid" id="E4Y149"/>
<accession>E4Y149</accession>
<sequence>MTSINRDIRDVNGWGGFGGYWEERLRKLDRQWEQQVPKNATNLFKGLRFWINGLTDPPVSELKQIFLQNGGIMDLVKTPKTDFEIVENLPRAKILRLLSHHQTVKPAFVTDSLKAGKLLDWKNYRLWQDNSGNLFVTKELILDAQFIGKLSCPDTVDESLYSPSEESEDDRLALSEELTLFLKGRKLPKSWDDYISPRKSIGEYYKKSRLHWLSTWRAELAHLVAEMPRTMPAAEADRLRFVMAQQHPVAIRKGLKLTRKLKKMIFLKRIELDTAAIKLKLVKVFLKSPRAVMKRELWG</sequence>
<dbReference type="GO" id="GO:0042276">
    <property type="term" value="P:error-prone translesion synthesis"/>
    <property type="evidence" value="ECO:0007669"/>
    <property type="project" value="TreeGrafter"/>
</dbReference>
<gene>
    <name evidence="2" type="ORF">GSOID_T00013895001</name>
</gene>
<dbReference type="Gene3D" id="3.40.50.10190">
    <property type="entry name" value="BRCT domain"/>
    <property type="match status" value="1"/>
</dbReference>
<dbReference type="PANTHER" id="PTHR45990">
    <property type="entry name" value="DNA REPAIR PROTEIN REV1"/>
    <property type="match status" value="1"/>
</dbReference>
<dbReference type="Pfam" id="PF16589">
    <property type="entry name" value="BRCT_2"/>
    <property type="match status" value="1"/>
</dbReference>
<dbReference type="EMBL" id="FN653568">
    <property type="protein sequence ID" value="CBY15596.1"/>
    <property type="molecule type" value="Genomic_DNA"/>
</dbReference>
<proteinExistence type="predicted"/>
<dbReference type="InterPro" id="IPR036420">
    <property type="entry name" value="BRCT_dom_sf"/>
</dbReference>
<dbReference type="InterPro" id="IPR001357">
    <property type="entry name" value="BRCT_dom"/>
</dbReference>